<evidence type="ECO:0000313" key="1">
    <source>
        <dbReference type="EMBL" id="JAD61833.1"/>
    </source>
</evidence>
<accession>A0A0A9BI47</accession>
<reference evidence="1" key="1">
    <citation type="submission" date="2014-09" db="EMBL/GenBank/DDBJ databases">
        <authorList>
            <person name="Magalhaes I.L.F."/>
            <person name="Oliveira U."/>
            <person name="Santos F.R."/>
            <person name="Vidigal T.H.D.A."/>
            <person name="Brescovit A.D."/>
            <person name="Santos A.J."/>
        </authorList>
    </citation>
    <scope>NUCLEOTIDE SEQUENCE</scope>
    <source>
        <tissue evidence="1">Shoot tissue taken approximately 20 cm above the soil surface</tissue>
    </source>
</reference>
<dbReference type="EMBL" id="GBRH01236062">
    <property type="protein sequence ID" value="JAD61833.1"/>
    <property type="molecule type" value="Transcribed_RNA"/>
</dbReference>
<reference evidence="1" key="2">
    <citation type="journal article" date="2015" name="Data Brief">
        <title>Shoot transcriptome of the giant reed, Arundo donax.</title>
        <authorList>
            <person name="Barrero R.A."/>
            <person name="Guerrero F.D."/>
            <person name="Moolhuijzen P."/>
            <person name="Goolsby J.A."/>
            <person name="Tidwell J."/>
            <person name="Bellgard S.E."/>
            <person name="Bellgard M.I."/>
        </authorList>
    </citation>
    <scope>NUCLEOTIDE SEQUENCE</scope>
    <source>
        <tissue evidence="1">Shoot tissue taken approximately 20 cm above the soil surface</tissue>
    </source>
</reference>
<dbReference type="AlphaFoldDB" id="A0A0A9BI47"/>
<protein>
    <submittedName>
        <fullName evidence="1">Uncharacterized protein</fullName>
    </submittedName>
</protein>
<organism evidence="1">
    <name type="scientific">Arundo donax</name>
    <name type="common">Giant reed</name>
    <name type="synonym">Donax arundinaceus</name>
    <dbReference type="NCBI Taxonomy" id="35708"/>
    <lineage>
        <taxon>Eukaryota</taxon>
        <taxon>Viridiplantae</taxon>
        <taxon>Streptophyta</taxon>
        <taxon>Embryophyta</taxon>
        <taxon>Tracheophyta</taxon>
        <taxon>Spermatophyta</taxon>
        <taxon>Magnoliopsida</taxon>
        <taxon>Liliopsida</taxon>
        <taxon>Poales</taxon>
        <taxon>Poaceae</taxon>
        <taxon>PACMAD clade</taxon>
        <taxon>Arundinoideae</taxon>
        <taxon>Arundineae</taxon>
        <taxon>Arundo</taxon>
    </lineage>
</organism>
<sequence length="27" mass="3128">MTCCSARYIITASPFILEISWNLEYCV</sequence>
<name>A0A0A9BI47_ARUDO</name>
<proteinExistence type="predicted"/>